<evidence type="ECO:0000256" key="2">
    <source>
        <dbReference type="ARBA" id="ARBA00012438"/>
    </source>
</evidence>
<evidence type="ECO:0000256" key="6">
    <source>
        <dbReference type="ARBA" id="ARBA00022777"/>
    </source>
</evidence>
<evidence type="ECO:0000313" key="14">
    <source>
        <dbReference type="Proteomes" id="UP000622890"/>
    </source>
</evidence>
<evidence type="ECO:0000256" key="9">
    <source>
        <dbReference type="ARBA" id="ARBA00058004"/>
    </source>
</evidence>
<keyword evidence="4" id="KW-0808">Transferase</keyword>
<evidence type="ECO:0000256" key="5">
    <source>
        <dbReference type="ARBA" id="ARBA00022729"/>
    </source>
</evidence>
<dbReference type="InterPro" id="IPR003594">
    <property type="entry name" value="HATPase_dom"/>
</dbReference>
<feature type="domain" description="Histidine kinase" evidence="12">
    <location>
        <begin position="331"/>
        <end position="547"/>
    </location>
</feature>
<sequence>MKIPGRFGKYWLAYSIALLSLLLVAGIWLTTQRELSRTRQHFLSEGESDAASLAQIFEAHTVRTIQAADQAVQFLAFEYAKQGMALDIAKLVDSGVILGDIFNLFTIVDAKGDVILSSKPFAPMNLSFREHISVHRDGLVQGLFVSKPVLGKVSGKWSIQLTRRIANADGSYGGVVVVSMDPYYFTHTYESANIGEHSAIKLVGEDGIVRAWRTSEEGTLGQDISNSELFARIRKHEQGVSRAVSSLDGRDRLYAWRRIHGRSLYVVVGLDMEELLRPYMRVRDQALRQTVLTTAVVLLLCGMLLFFTVRLIRSREQALIASAAKTQFLSNMSHELRTPLNGILGYAEFLREDLPPGELREFANNIYDSGSHLLSLVNTVLDMSRIEARQVRVALSDFDPRDLARQAFLAHRSSAEVKGLHMEMEVAEDVPGLVRGDRGKMLQILNNLLHNAIKFTDAGSVRFMLAAQGRELHFTVADTGCGMSADAVQHIFETFYQADSSNVRAAEGTGLGLAIVRELASILGGRVDVRSARGQGSTFTVTLPLAAADKPREGEAETVREHQ</sequence>
<keyword evidence="14" id="KW-1185">Reference proteome</keyword>
<dbReference type="PANTHER" id="PTHR43047">
    <property type="entry name" value="TWO-COMPONENT HISTIDINE PROTEIN KINASE"/>
    <property type="match status" value="1"/>
</dbReference>
<dbReference type="PRINTS" id="PR00344">
    <property type="entry name" value="BCTRLSENSOR"/>
</dbReference>
<keyword evidence="6 13" id="KW-0418">Kinase</keyword>
<dbReference type="Gene3D" id="3.30.565.10">
    <property type="entry name" value="Histidine kinase-like ATPase, C-terminal domain"/>
    <property type="match status" value="1"/>
</dbReference>
<keyword evidence="5" id="KW-0732">Signal</keyword>
<evidence type="ECO:0000256" key="11">
    <source>
        <dbReference type="SAM" id="Phobius"/>
    </source>
</evidence>
<dbReference type="CDD" id="cd12915">
    <property type="entry name" value="PDC2_DGC_like"/>
    <property type="match status" value="1"/>
</dbReference>
<dbReference type="CDD" id="cd00082">
    <property type="entry name" value="HisKA"/>
    <property type="match status" value="1"/>
</dbReference>
<dbReference type="EMBL" id="JAEPBG010000013">
    <property type="protein sequence ID" value="MBK4737654.1"/>
    <property type="molecule type" value="Genomic_DNA"/>
</dbReference>
<reference evidence="13" key="1">
    <citation type="submission" date="2021-01" db="EMBL/GenBank/DDBJ databases">
        <title>Genome sequence of strain Noviherbaspirillum sp. DKR-6.</title>
        <authorList>
            <person name="Chaudhary D.K."/>
        </authorList>
    </citation>
    <scope>NUCLEOTIDE SEQUENCE</scope>
    <source>
        <strain evidence="13">DKR-6</strain>
    </source>
</reference>
<dbReference type="AlphaFoldDB" id="A0A934T271"/>
<keyword evidence="11" id="KW-1133">Transmembrane helix</keyword>
<dbReference type="Gene3D" id="3.30.450.20">
    <property type="entry name" value="PAS domain"/>
    <property type="match status" value="2"/>
</dbReference>
<keyword evidence="3" id="KW-0597">Phosphoprotein</keyword>
<evidence type="ECO:0000256" key="8">
    <source>
        <dbReference type="ARBA" id="ARBA00023026"/>
    </source>
</evidence>
<evidence type="ECO:0000256" key="10">
    <source>
        <dbReference type="ARBA" id="ARBA00070152"/>
    </source>
</evidence>
<dbReference type="InterPro" id="IPR004358">
    <property type="entry name" value="Sig_transdc_His_kin-like_C"/>
</dbReference>
<accession>A0A934T271</accession>
<dbReference type="SMART" id="SM00388">
    <property type="entry name" value="HisKA"/>
    <property type="match status" value="1"/>
</dbReference>
<dbReference type="Pfam" id="PF02518">
    <property type="entry name" value="HATPase_c"/>
    <property type="match status" value="1"/>
</dbReference>
<comment type="catalytic activity">
    <reaction evidence="1">
        <text>ATP + protein L-histidine = ADP + protein N-phospho-L-histidine.</text>
        <dbReference type="EC" id="2.7.13.3"/>
    </reaction>
</comment>
<evidence type="ECO:0000313" key="13">
    <source>
        <dbReference type="EMBL" id="MBK4737654.1"/>
    </source>
</evidence>
<keyword evidence="7" id="KW-0902">Two-component regulatory system</keyword>
<evidence type="ECO:0000256" key="4">
    <source>
        <dbReference type="ARBA" id="ARBA00022679"/>
    </source>
</evidence>
<evidence type="ECO:0000256" key="3">
    <source>
        <dbReference type="ARBA" id="ARBA00022553"/>
    </source>
</evidence>
<dbReference type="Proteomes" id="UP000622890">
    <property type="component" value="Unassembled WGS sequence"/>
</dbReference>
<dbReference type="InterPro" id="IPR003661">
    <property type="entry name" value="HisK_dim/P_dom"/>
</dbReference>
<dbReference type="GO" id="GO:0000155">
    <property type="term" value="F:phosphorelay sensor kinase activity"/>
    <property type="evidence" value="ECO:0007669"/>
    <property type="project" value="InterPro"/>
</dbReference>
<evidence type="ECO:0000259" key="12">
    <source>
        <dbReference type="PROSITE" id="PS50109"/>
    </source>
</evidence>
<comment type="function">
    <text evidence="9">Member of the two-component regulatory system BvgS/BvgA. Phosphorylates BvgA via a four-step phosphorelay in response to environmental signals.</text>
</comment>
<name>A0A934T271_9BURK</name>
<comment type="caution">
    <text evidence="13">The sequence shown here is derived from an EMBL/GenBank/DDBJ whole genome shotgun (WGS) entry which is preliminary data.</text>
</comment>
<dbReference type="CDD" id="cd16922">
    <property type="entry name" value="HATPase_EvgS-ArcB-TorS-like"/>
    <property type="match status" value="1"/>
</dbReference>
<dbReference type="Gene3D" id="1.10.287.130">
    <property type="match status" value="1"/>
</dbReference>
<proteinExistence type="predicted"/>
<dbReference type="InterPro" id="IPR054327">
    <property type="entry name" value="His-kinase-like_sensor"/>
</dbReference>
<keyword evidence="11" id="KW-0812">Transmembrane</keyword>
<dbReference type="PROSITE" id="PS50109">
    <property type="entry name" value="HIS_KIN"/>
    <property type="match status" value="1"/>
</dbReference>
<dbReference type="EC" id="2.7.13.3" evidence="2"/>
<keyword evidence="8" id="KW-0843">Virulence</keyword>
<organism evidence="13 14">
    <name type="scientific">Noviherbaspirillum pedocola</name>
    <dbReference type="NCBI Taxonomy" id="2801341"/>
    <lineage>
        <taxon>Bacteria</taxon>
        <taxon>Pseudomonadati</taxon>
        <taxon>Pseudomonadota</taxon>
        <taxon>Betaproteobacteria</taxon>
        <taxon>Burkholderiales</taxon>
        <taxon>Oxalobacteraceae</taxon>
        <taxon>Noviherbaspirillum</taxon>
    </lineage>
</organism>
<dbReference type="InterPro" id="IPR036097">
    <property type="entry name" value="HisK_dim/P_sf"/>
</dbReference>
<feature type="transmembrane region" description="Helical" evidence="11">
    <location>
        <begin position="290"/>
        <end position="312"/>
    </location>
</feature>
<dbReference type="Pfam" id="PF22588">
    <property type="entry name" value="dCache_1_like"/>
    <property type="match status" value="1"/>
</dbReference>
<dbReference type="SMART" id="SM00387">
    <property type="entry name" value="HATPase_c"/>
    <property type="match status" value="1"/>
</dbReference>
<protein>
    <recommendedName>
        <fullName evidence="10">Virulence sensor protein BvgS</fullName>
        <ecNumber evidence="2">2.7.13.3</ecNumber>
    </recommendedName>
</protein>
<dbReference type="SUPFAM" id="SSF47384">
    <property type="entry name" value="Homodimeric domain of signal transducing histidine kinase"/>
    <property type="match status" value="1"/>
</dbReference>
<gene>
    <name evidence="13" type="ORF">JJB74_23790</name>
</gene>
<dbReference type="FunFam" id="3.30.565.10:FF:000010">
    <property type="entry name" value="Sensor histidine kinase RcsC"/>
    <property type="match status" value="1"/>
</dbReference>
<keyword evidence="11" id="KW-0472">Membrane</keyword>
<evidence type="ECO:0000256" key="7">
    <source>
        <dbReference type="ARBA" id="ARBA00023012"/>
    </source>
</evidence>
<evidence type="ECO:0000256" key="1">
    <source>
        <dbReference type="ARBA" id="ARBA00000085"/>
    </source>
</evidence>
<feature type="transmembrane region" description="Helical" evidence="11">
    <location>
        <begin position="12"/>
        <end position="31"/>
    </location>
</feature>
<dbReference type="InterPro" id="IPR036890">
    <property type="entry name" value="HATPase_C_sf"/>
</dbReference>
<dbReference type="RefSeq" id="WP_200596121.1">
    <property type="nucleotide sequence ID" value="NZ_JAEPBG010000013.1"/>
</dbReference>
<dbReference type="InterPro" id="IPR005467">
    <property type="entry name" value="His_kinase_dom"/>
</dbReference>
<dbReference type="Pfam" id="PF00512">
    <property type="entry name" value="HisKA"/>
    <property type="match status" value="1"/>
</dbReference>
<dbReference type="CDD" id="cd12914">
    <property type="entry name" value="PDC1_DGC_like"/>
    <property type="match status" value="1"/>
</dbReference>
<dbReference type="SUPFAM" id="SSF55874">
    <property type="entry name" value="ATPase domain of HSP90 chaperone/DNA topoisomerase II/histidine kinase"/>
    <property type="match status" value="1"/>
</dbReference>